<keyword evidence="3" id="KW-0328">Glycosyltransferase</keyword>
<dbReference type="Pfam" id="PF00535">
    <property type="entry name" value="Glycos_transf_2"/>
    <property type="match status" value="1"/>
</dbReference>
<comment type="caution">
    <text evidence="3">The sequence shown here is derived from an EMBL/GenBank/DDBJ whole genome shotgun (WGS) entry which is preliminary data.</text>
</comment>
<reference evidence="3" key="1">
    <citation type="journal article" date="2021" name="PeerJ">
        <title>Extensive microbial diversity within the chicken gut microbiome revealed by metagenomics and culture.</title>
        <authorList>
            <person name="Gilroy R."/>
            <person name="Ravi A."/>
            <person name="Getino M."/>
            <person name="Pursley I."/>
            <person name="Horton D.L."/>
            <person name="Alikhan N.F."/>
            <person name="Baker D."/>
            <person name="Gharbi K."/>
            <person name="Hall N."/>
            <person name="Watson M."/>
            <person name="Adriaenssens E.M."/>
            <person name="Foster-Nyarko E."/>
            <person name="Jarju S."/>
            <person name="Secka A."/>
            <person name="Antonio M."/>
            <person name="Oren A."/>
            <person name="Chaudhuri R.R."/>
            <person name="La Ragione R."/>
            <person name="Hildebrand F."/>
            <person name="Pallen M.J."/>
        </authorList>
    </citation>
    <scope>NUCLEOTIDE SEQUENCE</scope>
    <source>
        <strain evidence="3">ChiSxjej3B15-24422</strain>
    </source>
</reference>
<dbReference type="AlphaFoldDB" id="A0A9D2C592"/>
<dbReference type="EC" id="2.4.-.-" evidence="3"/>
<keyword evidence="3" id="KW-0808">Transferase</keyword>
<sequence length="438" mass="49124">MGNRLSAGWKRALSYFRRNGISAAGWAVAERLLQEAAQKGYAYAPPTPEEQKRQRKEAEEWKDPPLLSVAVPAFETPPAYMNALLDSLQAQTWPHWELVIADAGSTDALRALAEGRGDQRIRYRKLSGNLGLAGNTNEALKEVRGSYTGLLDHDDLLTPDALYEMACALKESRKKGIDPVFLYSDEDKCDGEGKRFYEPHYKPDFNPDLLLSNNYICHFLMLETEAFRRLKERPGYDGAQDYDLVLRAAAGVFSGVPEAAFVHVPKVLYHWRCHESSTASNPESKRYAYEAGRRALEDFCAAQGWQARAEDTAHLGFYRLSYQPDILEVRRDVGAAAQPLPSRLGRLCSGIYEADGGMRYAGLPAGFSGYMHRAVLSQDVETADIRAMRVRPELEEELGKALEAVRRGEDPGETSRAFCESVRKKGLRICWLPDRKPL</sequence>
<dbReference type="EMBL" id="DXDD01000064">
    <property type="protein sequence ID" value="HIY60007.1"/>
    <property type="molecule type" value="Genomic_DNA"/>
</dbReference>
<evidence type="ECO:0000259" key="2">
    <source>
        <dbReference type="Pfam" id="PF00535"/>
    </source>
</evidence>
<dbReference type="InterPro" id="IPR029044">
    <property type="entry name" value="Nucleotide-diphossugar_trans"/>
</dbReference>
<name>A0A9D2C592_9FIRM</name>
<dbReference type="Proteomes" id="UP000824007">
    <property type="component" value="Unassembled WGS sequence"/>
</dbReference>
<dbReference type="GO" id="GO:0016758">
    <property type="term" value="F:hexosyltransferase activity"/>
    <property type="evidence" value="ECO:0007669"/>
    <property type="project" value="UniProtKB-ARBA"/>
</dbReference>
<protein>
    <submittedName>
        <fullName evidence="3">Glycosyltransferase</fullName>
        <ecNumber evidence="3">2.4.-.-</ecNumber>
    </submittedName>
</protein>
<accession>A0A9D2C592</accession>
<organism evidence="3 4">
    <name type="scientific">Candidatus Eisenbergiella pullistercoris</name>
    <dbReference type="NCBI Taxonomy" id="2838555"/>
    <lineage>
        <taxon>Bacteria</taxon>
        <taxon>Bacillati</taxon>
        <taxon>Bacillota</taxon>
        <taxon>Clostridia</taxon>
        <taxon>Lachnospirales</taxon>
        <taxon>Lachnospiraceae</taxon>
        <taxon>Eisenbergiella</taxon>
    </lineage>
</organism>
<reference evidence="3" key="2">
    <citation type="submission" date="2021-04" db="EMBL/GenBank/DDBJ databases">
        <authorList>
            <person name="Gilroy R."/>
        </authorList>
    </citation>
    <scope>NUCLEOTIDE SEQUENCE</scope>
    <source>
        <strain evidence="3">ChiSxjej3B15-24422</strain>
    </source>
</reference>
<dbReference type="SUPFAM" id="SSF53448">
    <property type="entry name" value="Nucleotide-diphospho-sugar transferases"/>
    <property type="match status" value="1"/>
</dbReference>
<evidence type="ECO:0000313" key="3">
    <source>
        <dbReference type="EMBL" id="HIY60007.1"/>
    </source>
</evidence>
<feature type="domain" description="Glycosyltransferase 2-like" evidence="2">
    <location>
        <begin position="68"/>
        <end position="228"/>
    </location>
</feature>
<gene>
    <name evidence="3" type="ORF">H9831_04910</name>
</gene>
<feature type="compositionally biased region" description="Basic and acidic residues" evidence="1">
    <location>
        <begin position="49"/>
        <end position="61"/>
    </location>
</feature>
<dbReference type="InterPro" id="IPR001173">
    <property type="entry name" value="Glyco_trans_2-like"/>
</dbReference>
<feature type="region of interest" description="Disordered" evidence="1">
    <location>
        <begin position="40"/>
        <end position="61"/>
    </location>
</feature>
<dbReference type="PANTHER" id="PTHR22916">
    <property type="entry name" value="GLYCOSYLTRANSFERASE"/>
    <property type="match status" value="1"/>
</dbReference>
<dbReference type="PANTHER" id="PTHR22916:SF3">
    <property type="entry name" value="UDP-GLCNAC:BETAGAL BETA-1,3-N-ACETYLGLUCOSAMINYLTRANSFERASE-LIKE PROTEIN 1"/>
    <property type="match status" value="1"/>
</dbReference>
<evidence type="ECO:0000256" key="1">
    <source>
        <dbReference type="SAM" id="MobiDB-lite"/>
    </source>
</evidence>
<evidence type="ECO:0000313" key="4">
    <source>
        <dbReference type="Proteomes" id="UP000824007"/>
    </source>
</evidence>
<dbReference type="Gene3D" id="3.90.550.10">
    <property type="entry name" value="Spore Coat Polysaccharide Biosynthesis Protein SpsA, Chain A"/>
    <property type="match status" value="1"/>
</dbReference>
<proteinExistence type="predicted"/>